<feature type="binding site" evidence="2">
    <location>
        <position position="82"/>
    </location>
    <ligand>
        <name>substrate</name>
    </ligand>
</feature>
<sequence length="258" mass="28858">MKAVSSSRAHTTPATVLDPATVPRHVAVIMDGNGRWARARGKPVMAGHRAGAEAVRRCVRAAITAGVRYLTLYAFSSENWNRTSEEVSDLTSLLRFYLRHKVAELHEQNVRLDFIGDLTRFDSGLRAEIDRARTLTARNTRLTMILALSYGARHDMLSAAKKMAIAASRGEIDLDGLSEAAFGDFLQTSPFPDPDLIVRTSGERRLSNFLLWESAYAELAFLDVMWPDFNEDHFAGLMSDFSRRERRFGRRLAPDGAL</sequence>
<dbReference type="PANTHER" id="PTHR10291">
    <property type="entry name" value="DEHYDRODOLICHYL DIPHOSPHATE SYNTHASE FAMILY MEMBER"/>
    <property type="match status" value="1"/>
</dbReference>
<feature type="active site" evidence="2">
    <location>
        <position position="31"/>
    </location>
</feature>
<dbReference type="GO" id="GO:0000287">
    <property type="term" value="F:magnesium ion binding"/>
    <property type="evidence" value="ECO:0007669"/>
    <property type="project" value="UniProtKB-UniRule"/>
</dbReference>
<feature type="active site" description="Proton acceptor" evidence="2">
    <location>
        <position position="79"/>
    </location>
</feature>
<feature type="binding site" evidence="2">
    <location>
        <begin position="76"/>
        <end position="78"/>
    </location>
    <ligand>
        <name>substrate</name>
    </ligand>
</feature>
<dbReference type="InterPro" id="IPR036424">
    <property type="entry name" value="UPP_synth-like_sf"/>
</dbReference>
<dbReference type="AlphaFoldDB" id="A0AAN4R0D2"/>
<feature type="binding site" evidence="2">
    <location>
        <position position="48"/>
    </location>
    <ligand>
        <name>substrate</name>
    </ligand>
</feature>
<keyword evidence="2" id="KW-0460">Magnesium</keyword>
<feature type="binding site" evidence="2">
    <location>
        <position position="80"/>
    </location>
    <ligand>
        <name>substrate</name>
    </ligand>
</feature>
<proteinExistence type="inferred from homology"/>
<reference evidence="3 4" key="1">
    <citation type="submission" date="2019-07" db="EMBL/GenBank/DDBJ databases">
        <title>Whole genome shotgun sequence of Asaia bogorensis NBRC 16594.</title>
        <authorList>
            <person name="Hosoyama A."/>
            <person name="Uohara A."/>
            <person name="Ohji S."/>
            <person name="Ichikawa N."/>
        </authorList>
    </citation>
    <scope>NUCLEOTIDE SEQUENCE [LARGE SCALE GENOMIC DNA]</scope>
    <source>
        <strain evidence="3 4">NBRC 16594</strain>
    </source>
</reference>
<feature type="binding site" evidence="2">
    <location>
        <position position="218"/>
    </location>
    <ligand>
        <name>Mg(2+)</name>
        <dbReference type="ChEBI" id="CHEBI:18420"/>
    </ligand>
</feature>
<keyword evidence="2" id="KW-0479">Metal-binding</keyword>
<feature type="binding site" evidence="2">
    <location>
        <begin position="205"/>
        <end position="207"/>
    </location>
    <ligand>
        <name>substrate</name>
    </ligand>
</feature>
<comment type="caution">
    <text evidence="2">Lacks conserved residue(s) required for the propagation of feature annotation.</text>
</comment>
<feature type="binding site" evidence="2">
    <location>
        <position position="36"/>
    </location>
    <ligand>
        <name>substrate</name>
    </ligand>
</feature>
<dbReference type="KEGG" id="abg:Asbog_01889"/>
<dbReference type="PANTHER" id="PTHR10291:SF0">
    <property type="entry name" value="DEHYDRODOLICHYL DIPHOSPHATE SYNTHASE 2"/>
    <property type="match status" value="1"/>
</dbReference>
<dbReference type="Proteomes" id="UP000321287">
    <property type="component" value="Unassembled WGS sequence"/>
</dbReference>
<comment type="function">
    <text evidence="2">Catalyzes the condensation of isopentenyl diphosphate (IPP) with allylic pyrophosphates generating different type of terpenoids.</text>
</comment>
<evidence type="ECO:0000313" key="4">
    <source>
        <dbReference type="Proteomes" id="UP000321287"/>
    </source>
</evidence>
<evidence type="ECO:0000313" key="3">
    <source>
        <dbReference type="EMBL" id="GEL52431.1"/>
    </source>
</evidence>
<protein>
    <recommendedName>
        <fullName evidence="2">Isoprenyl transferase</fullName>
        <ecNumber evidence="2">2.5.1.-</ecNumber>
    </recommendedName>
</protein>
<dbReference type="InterPro" id="IPR018520">
    <property type="entry name" value="UPP_synth-like_CS"/>
</dbReference>
<organism evidence="3 4">
    <name type="scientific">Asaia bogorensis NBRC 16594</name>
    <dbReference type="NCBI Taxonomy" id="1231624"/>
    <lineage>
        <taxon>Bacteria</taxon>
        <taxon>Pseudomonadati</taxon>
        <taxon>Pseudomonadota</taxon>
        <taxon>Alphaproteobacteria</taxon>
        <taxon>Acetobacterales</taxon>
        <taxon>Acetobacteraceae</taxon>
        <taxon>Asaia</taxon>
    </lineage>
</organism>
<feature type="binding site" evidence="2">
    <location>
        <position position="199"/>
    </location>
    <ligand>
        <name>substrate</name>
    </ligand>
</feature>
<dbReference type="PROSITE" id="PS01066">
    <property type="entry name" value="UPP_SYNTHASE"/>
    <property type="match status" value="1"/>
</dbReference>
<dbReference type="NCBIfam" id="TIGR00055">
    <property type="entry name" value="uppS"/>
    <property type="match status" value="1"/>
</dbReference>
<comment type="cofactor">
    <cofactor evidence="2">
        <name>Mg(2+)</name>
        <dbReference type="ChEBI" id="CHEBI:18420"/>
    </cofactor>
    <text evidence="2">Binds 2 magnesium ions per subunit.</text>
</comment>
<dbReference type="CDD" id="cd00475">
    <property type="entry name" value="Cis_IPPS"/>
    <property type="match status" value="1"/>
</dbReference>
<dbReference type="GO" id="GO:0016094">
    <property type="term" value="P:polyprenol biosynthetic process"/>
    <property type="evidence" value="ECO:0007669"/>
    <property type="project" value="TreeGrafter"/>
</dbReference>
<dbReference type="EC" id="2.5.1.-" evidence="2"/>
<dbReference type="Pfam" id="PF01255">
    <property type="entry name" value="Prenyltransf"/>
    <property type="match status" value="1"/>
</dbReference>
<comment type="similarity">
    <text evidence="2">Belongs to the UPP synthase family.</text>
</comment>
<comment type="caution">
    <text evidence="3">The sequence shown here is derived from an EMBL/GenBank/DDBJ whole genome shotgun (WGS) entry which is preliminary data.</text>
</comment>
<accession>A0AAN4R0D2</accession>
<dbReference type="HAMAP" id="MF_01139">
    <property type="entry name" value="ISPT"/>
    <property type="match status" value="1"/>
</dbReference>
<feature type="binding site" evidence="2">
    <location>
        <begin position="32"/>
        <end position="35"/>
    </location>
    <ligand>
        <name>substrate</name>
    </ligand>
</feature>
<dbReference type="GO" id="GO:0008834">
    <property type="term" value="F:ditrans,polycis-undecaprenyl-diphosphate synthase [(2E,6E)-farnesyl-diphosphate specific] activity"/>
    <property type="evidence" value="ECO:0007669"/>
    <property type="project" value="TreeGrafter"/>
</dbReference>
<keyword evidence="1 2" id="KW-0808">Transferase</keyword>
<dbReference type="FunFam" id="3.40.1180.10:FF:000001">
    <property type="entry name" value="(2E,6E)-farnesyl-diphosphate-specific ditrans,polycis-undecaprenyl-diphosphate synthase"/>
    <property type="match status" value="1"/>
</dbReference>
<dbReference type="GO" id="GO:0005829">
    <property type="term" value="C:cytosol"/>
    <property type="evidence" value="ECO:0007669"/>
    <property type="project" value="TreeGrafter"/>
</dbReference>
<dbReference type="Gene3D" id="3.40.1180.10">
    <property type="entry name" value="Decaprenyl diphosphate synthase-like"/>
    <property type="match status" value="1"/>
</dbReference>
<comment type="subunit">
    <text evidence="2">Homodimer.</text>
</comment>
<keyword evidence="4" id="KW-1185">Reference proteome</keyword>
<gene>
    <name evidence="3" type="ORF">ABO01nite_04380</name>
</gene>
<dbReference type="InterPro" id="IPR001441">
    <property type="entry name" value="UPP_synth-like"/>
</dbReference>
<evidence type="ECO:0000256" key="1">
    <source>
        <dbReference type="ARBA" id="ARBA00022679"/>
    </source>
</evidence>
<dbReference type="EMBL" id="BJVS01000001">
    <property type="protein sequence ID" value="GEL52431.1"/>
    <property type="molecule type" value="Genomic_DNA"/>
</dbReference>
<feature type="binding site" evidence="2">
    <location>
        <position position="31"/>
    </location>
    <ligand>
        <name>Mg(2+)</name>
        <dbReference type="ChEBI" id="CHEBI:18420"/>
    </ligand>
</feature>
<evidence type="ECO:0000256" key="2">
    <source>
        <dbReference type="HAMAP-Rule" id="MF_01139"/>
    </source>
</evidence>
<dbReference type="SUPFAM" id="SSF64005">
    <property type="entry name" value="Undecaprenyl diphosphate synthase"/>
    <property type="match status" value="1"/>
</dbReference>
<name>A0AAN4R0D2_9PROT</name>